<dbReference type="AlphaFoldDB" id="A0A8J6NNM6"/>
<dbReference type="InterPro" id="IPR036390">
    <property type="entry name" value="WH_DNA-bd_sf"/>
</dbReference>
<dbReference type="Proteomes" id="UP000603434">
    <property type="component" value="Unassembled WGS sequence"/>
</dbReference>
<dbReference type="Pfam" id="PF21476">
    <property type="entry name" value="PF0610-like_N"/>
    <property type="match status" value="1"/>
</dbReference>
<dbReference type="InterPro" id="IPR049159">
    <property type="entry name" value="PF0610-like_wHTH_N"/>
</dbReference>
<feature type="domain" description="PF0610-like winged HTH N-terminal" evidence="1">
    <location>
        <begin position="3"/>
        <end position="52"/>
    </location>
</feature>
<dbReference type="InterPro" id="IPR038767">
    <property type="entry name" value="PF0610-like"/>
</dbReference>
<feature type="domain" description="PF0610-like rubredoxin-like zinc beta-ribbon C-terminal" evidence="2">
    <location>
        <begin position="55"/>
        <end position="92"/>
    </location>
</feature>
<evidence type="ECO:0000313" key="4">
    <source>
        <dbReference type="Proteomes" id="UP000603434"/>
    </source>
</evidence>
<organism evidence="3 4">
    <name type="scientific">Candidatus Desulfatibia profunda</name>
    <dbReference type="NCBI Taxonomy" id="2841695"/>
    <lineage>
        <taxon>Bacteria</taxon>
        <taxon>Pseudomonadati</taxon>
        <taxon>Thermodesulfobacteriota</taxon>
        <taxon>Desulfobacteria</taxon>
        <taxon>Desulfobacterales</taxon>
        <taxon>Desulfobacterales incertae sedis</taxon>
        <taxon>Candidatus Desulfatibia</taxon>
    </lineage>
</organism>
<evidence type="ECO:0000313" key="3">
    <source>
        <dbReference type="EMBL" id="MBC8361649.1"/>
    </source>
</evidence>
<dbReference type="PANTHER" id="PTHR40663:SF2">
    <property type="entry name" value="TRANSCRIPTIONAL REGULATOR"/>
    <property type="match status" value="1"/>
</dbReference>
<protein>
    <submittedName>
        <fullName evidence="3">Transcriptional regulator</fullName>
    </submittedName>
</protein>
<accession>A0A8J6NNM6</accession>
<reference evidence="3 4" key="1">
    <citation type="submission" date="2020-08" db="EMBL/GenBank/DDBJ databases">
        <title>Bridging the membrane lipid divide: bacteria of the FCB group superphylum have the potential to synthesize archaeal ether lipids.</title>
        <authorList>
            <person name="Villanueva L."/>
            <person name="Von Meijenfeldt F.A.B."/>
            <person name="Westbye A.B."/>
            <person name="Yadav S."/>
            <person name="Hopmans E.C."/>
            <person name="Dutilh B.E."/>
            <person name="Sinninghe Damste J.S."/>
        </authorList>
    </citation>
    <scope>NUCLEOTIDE SEQUENCE [LARGE SCALE GENOMIC DNA]</scope>
    <source>
        <strain evidence="3">NIOZ-UU30</strain>
    </source>
</reference>
<name>A0A8J6NNM6_9BACT</name>
<sequence>MQTIRKEMIGLLEKEKMNAREISRAVRIREKEVYEHLGHIARSVNVKGQKLVTIPSQCLECGYVFKNRKRFSSPSRCPYCKNEQIRHPTYRICKFY</sequence>
<dbReference type="Pfam" id="PF23470">
    <property type="entry name" value="Zn_ribbon_PF0610"/>
    <property type="match status" value="1"/>
</dbReference>
<evidence type="ECO:0000259" key="1">
    <source>
        <dbReference type="Pfam" id="PF21476"/>
    </source>
</evidence>
<proteinExistence type="predicted"/>
<dbReference type="PANTHER" id="PTHR40663">
    <property type="match status" value="1"/>
</dbReference>
<comment type="caution">
    <text evidence="3">The sequence shown here is derived from an EMBL/GenBank/DDBJ whole genome shotgun (WGS) entry which is preliminary data.</text>
</comment>
<dbReference type="SUPFAM" id="SSF46785">
    <property type="entry name" value="Winged helix' DNA-binding domain"/>
    <property type="match status" value="1"/>
</dbReference>
<gene>
    <name evidence="3" type="ORF">H8E23_09640</name>
</gene>
<evidence type="ECO:0000259" key="2">
    <source>
        <dbReference type="Pfam" id="PF23470"/>
    </source>
</evidence>
<dbReference type="EMBL" id="JACNJH010000142">
    <property type="protein sequence ID" value="MBC8361649.1"/>
    <property type="molecule type" value="Genomic_DNA"/>
</dbReference>
<dbReference type="InterPro" id="IPR057022">
    <property type="entry name" value="PF0610-like_Zn_ribbon_C"/>
</dbReference>